<organism evidence="3 4">
    <name type="scientific">Nesterenkonia sedimenti</name>
    <dbReference type="NCBI Taxonomy" id="1463632"/>
    <lineage>
        <taxon>Bacteria</taxon>
        <taxon>Bacillati</taxon>
        <taxon>Actinomycetota</taxon>
        <taxon>Actinomycetes</taxon>
        <taxon>Micrococcales</taxon>
        <taxon>Micrococcaceae</taxon>
        <taxon>Nesterenkonia</taxon>
    </lineage>
</organism>
<proteinExistence type="predicted"/>
<dbReference type="InterPro" id="IPR013974">
    <property type="entry name" value="SAF"/>
</dbReference>
<dbReference type="RefSeq" id="WP_168886396.1">
    <property type="nucleotide sequence ID" value="NZ_JABAHY010000001.1"/>
</dbReference>
<feature type="compositionally biased region" description="Basic residues" evidence="1">
    <location>
        <begin position="12"/>
        <end position="21"/>
    </location>
</feature>
<sequence length="286" mass="30762">MSSETFSAIAPARRRHIRRPRPVTEKSVPFTPGRPQHAAPRPEAPVETRRRSASRDRQRRRRQRSKPPRVSRRLKPGGLYRWIRRFRIPVAITLALAAAAAVLLAAEAPELETTQAVRVTTDIGVGERLEAEHLEIADIDSSAVPEGHSGQLEDFLGQTTATTLPAGAIAHPAQLVGPGLLAGFDPGTVAVPVRPADTAIIGMLTPGQRVDVTASADIPEEDTGPRRIAESVPVLWVPQEESENWLGAGTEAQNVVILAVDAQTAEAIAEATHSGRLHLSLVGEED</sequence>
<feature type="compositionally biased region" description="Basic and acidic residues" evidence="1">
    <location>
        <begin position="44"/>
        <end position="56"/>
    </location>
</feature>
<dbReference type="NCBIfam" id="TIGR03177">
    <property type="entry name" value="pilus_cpaB"/>
    <property type="match status" value="1"/>
</dbReference>
<dbReference type="AlphaFoldDB" id="A0A7X8TIF5"/>
<comment type="caution">
    <text evidence="3">The sequence shown here is derived from an EMBL/GenBank/DDBJ whole genome shotgun (WGS) entry which is preliminary data.</text>
</comment>
<accession>A0A7X8TIF5</accession>
<evidence type="ECO:0000313" key="3">
    <source>
        <dbReference type="EMBL" id="NLS08927.1"/>
    </source>
</evidence>
<dbReference type="EMBL" id="JABAHY010000001">
    <property type="protein sequence ID" value="NLS08927.1"/>
    <property type="molecule type" value="Genomic_DNA"/>
</dbReference>
<feature type="region of interest" description="Disordered" evidence="1">
    <location>
        <begin position="1"/>
        <end position="73"/>
    </location>
</feature>
<evidence type="ECO:0000256" key="1">
    <source>
        <dbReference type="SAM" id="MobiDB-lite"/>
    </source>
</evidence>
<evidence type="ECO:0000259" key="2">
    <source>
        <dbReference type="SMART" id="SM00858"/>
    </source>
</evidence>
<dbReference type="Proteomes" id="UP000523139">
    <property type="component" value="Unassembled WGS sequence"/>
</dbReference>
<reference evidence="3 4" key="1">
    <citation type="submission" date="2020-04" db="EMBL/GenBank/DDBJ databases">
        <title>Nesterenkonia sp. nov., isolated from marine sediment.</title>
        <authorList>
            <person name="Zhang G."/>
        </authorList>
    </citation>
    <scope>NUCLEOTIDE SEQUENCE [LARGE SCALE GENOMIC DNA]</scope>
    <source>
        <strain evidence="3 4">MY13</strain>
    </source>
</reference>
<dbReference type="InterPro" id="IPR017592">
    <property type="entry name" value="Pilus_assmbl_Flp-typ_CpaB"/>
</dbReference>
<dbReference type="SMART" id="SM00858">
    <property type="entry name" value="SAF"/>
    <property type="match status" value="1"/>
</dbReference>
<name>A0A7X8TIF5_9MICC</name>
<dbReference type="InterPro" id="IPR031571">
    <property type="entry name" value="RcpC_dom"/>
</dbReference>
<dbReference type="Pfam" id="PF16976">
    <property type="entry name" value="RcpC"/>
    <property type="match status" value="1"/>
</dbReference>
<feature type="compositionally biased region" description="Basic residues" evidence="1">
    <location>
        <begin position="57"/>
        <end position="73"/>
    </location>
</feature>
<evidence type="ECO:0000313" key="4">
    <source>
        <dbReference type="Proteomes" id="UP000523139"/>
    </source>
</evidence>
<dbReference type="Pfam" id="PF08666">
    <property type="entry name" value="SAF"/>
    <property type="match status" value="1"/>
</dbReference>
<keyword evidence="4" id="KW-1185">Reference proteome</keyword>
<dbReference type="CDD" id="cd11614">
    <property type="entry name" value="SAF_CpaB_FlgA_like"/>
    <property type="match status" value="1"/>
</dbReference>
<protein>
    <submittedName>
        <fullName evidence="3">Flp pilus assembly protein CpaB</fullName>
    </submittedName>
</protein>
<gene>
    <name evidence="3" type="primary">cpaB</name>
    <name evidence="3" type="ORF">HGQ17_02700</name>
</gene>
<feature type="domain" description="SAF" evidence="2">
    <location>
        <begin position="114"/>
        <end position="176"/>
    </location>
</feature>